<evidence type="ECO:0000313" key="5">
    <source>
        <dbReference type="Proteomes" id="UP001285921"/>
    </source>
</evidence>
<keyword evidence="3" id="KW-1133">Transmembrane helix</keyword>
<evidence type="ECO:0000256" key="1">
    <source>
        <dbReference type="ARBA" id="ARBA00005278"/>
    </source>
</evidence>
<dbReference type="Pfam" id="PF03323">
    <property type="entry name" value="GerA"/>
    <property type="match status" value="1"/>
</dbReference>
<feature type="transmembrane region" description="Helical" evidence="3">
    <location>
        <begin position="407"/>
        <end position="433"/>
    </location>
</feature>
<organism evidence="4 5">
    <name type="scientific">Paenibacillus glycanilyticus</name>
    <dbReference type="NCBI Taxonomy" id="126569"/>
    <lineage>
        <taxon>Bacteria</taxon>
        <taxon>Bacillati</taxon>
        <taxon>Bacillota</taxon>
        <taxon>Bacilli</taxon>
        <taxon>Bacillales</taxon>
        <taxon>Paenibacillaceae</taxon>
        <taxon>Paenibacillus</taxon>
    </lineage>
</organism>
<dbReference type="InterPro" id="IPR050768">
    <property type="entry name" value="UPF0353/GerABKA_families"/>
</dbReference>
<dbReference type="EMBL" id="BTCL01000024">
    <property type="protein sequence ID" value="GMK47934.1"/>
    <property type="molecule type" value="Genomic_DNA"/>
</dbReference>
<keyword evidence="5" id="KW-1185">Reference proteome</keyword>
<name>A0ABQ6NT07_9BACL</name>
<evidence type="ECO:0000256" key="2">
    <source>
        <dbReference type="ARBA" id="ARBA00023136"/>
    </source>
</evidence>
<evidence type="ECO:0000313" key="4">
    <source>
        <dbReference type="EMBL" id="GMK47934.1"/>
    </source>
</evidence>
<feature type="transmembrane region" description="Helical" evidence="3">
    <location>
        <begin position="377"/>
        <end position="395"/>
    </location>
</feature>
<dbReference type="InterPro" id="IPR004995">
    <property type="entry name" value="Spore_Ger"/>
</dbReference>
<accession>A0ABQ6NT07</accession>
<comment type="caution">
    <text evidence="4">The sequence shown here is derived from an EMBL/GenBank/DDBJ whole genome shotgun (WGS) entry which is preliminary data.</text>
</comment>
<feature type="transmembrane region" description="Helical" evidence="3">
    <location>
        <begin position="285"/>
        <end position="304"/>
    </location>
</feature>
<protein>
    <submittedName>
        <fullName evidence="4">Spore germination protein</fullName>
    </submittedName>
</protein>
<dbReference type="RefSeq" id="WP_317981768.1">
    <property type="nucleotide sequence ID" value="NZ_BTCL01000024.1"/>
</dbReference>
<feature type="transmembrane region" description="Helical" evidence="3">
    <location>
        <begin position="324"/>
        <end position="342"/>
    </location>
</feature>
<gene>
    <name evidence="4" type="ORF">PghCCS26_50640</name>
</gene>
<sequence>MTDTEPKTLQKQLDQNLAIIKQRFHHTTDLKIRDIQAAHLKASIIYIDGLIDSKRLQESVIRPVLHMTPVERELVDYVATQVIEAPDTSTAYEFQELSSGLVEGKAVLLFEGYAKAILTDIAEWKERSLEKPISERAPRGPIIGLTEKASTNINLLRGMIKTPDFCVDTQQVGILAKTNVSILYLSGVVDQQVLQFVQKRLNHLNVKYVTESRIVEEALEFSKSIFPLSQTSERPDSIASSLYEGRVAVIVDGTPRAVIIPSLFTDNLQTPDEYHTRYGRLTNRIIRFIGLLLSIYIPAIFVALCNFHQNELPETFAKVLIPKGVLLNPFFEMVLLIFIFRTMIDIAFRLPQSLVILISLVGTITIGDSLVKVKLTHPFALVSVAITFMLTFLVLNKLVAAITTLRFSFLLIGAFLDFTGIIVGTTLVIIYMAQLKSAGVPYLSPLIPCKPKELKDTLIRGDLKKLLNSEHSYLREDNG</sequence>
<reference evidence="4 5" key="1">
    <citation type="submission" date="2023-05" db="EMBL/GenBank/DDBJ databases">
        <title>Draft genome of Paenibacillus sp. CCS26.</title>
        <authorList>
            <person name="Akita H."/>
            <person name="Shinto Y."/>
            <person name="Kimura Z."/>
        </authorList>
    </citation>
    <scope>NUCLEOTIDE SEQUENCE [LARGE SCALE GENOMIC DNA]</scope>
    <source>
        <strain evidence="4 5">CCS26</strain>
    </source>
</reference>
<feature type="transmembrane region" description="Helical" evidence="3">
    <location>
        <begin position="354"/>
        <end position="371"/>
    </location>
</feature>
<evidence type="ECO:0000256" key="3">
    <source>
        <dbReference type="SAM" id="Phobius"/>
    </source>
</evidence>
<keyword evidence="2 3" id="KW-0472">Membrane</keyword>
<proteinExistence type="inferred from homology"/>
<dbReference type="Proteomes" id="UP001285921">
    <property type="component" value="Unassembled WGS sequence"/>
</dbReference>
<keyword evidence="3" id="KW-0812">Transmembrane</keyword>
<comment type="similarity">
    <text evidence="1">Belongs to the GerABKA family.</text>
</comment>
<dbReference type="PIRSF" id="PIRSF005690">
    <property type="entry name" value="GerBA"/>
    <property type="match status" value="1"/>
</dbReference>
<dbReference type="PANTHER" id="PTHR22550:SF5">
    <property type="entry name" value="LEUCINE ZIPPER PROTEIN 4"/>
    <property type="match status" value="1"/>
</dbReference>
<dbReference type="PANTHER" id="PTHR22550">
    <property type="entry name" value="SPORE GERMINATION PROTEIN"/>
    <property type="match status" value="1"/>
</dbReference>